<feature type="transmembrane region" description="Helical" evidence="1">
    <location>
        <begin position="204"/>
        <end position="225"/>
    </location>
</feature>
<comment type="caution">
    <text evidence="3">The sequence shown here is derived from an EMBL/GenBank/DDBJ whole genome shotgun (WGS) entry which is preliminary data.</text>
</comment>
<dbReference type="RefSeq" id="WP_350938632.1">
    <property type="nucleotide sequence ID" value="NZ_JAYWLC010000017.1"/>
</dbReference>
<gene>
    <name evidence="3" type="ORF">VSX56_16330</name>
</gene>
<dbReference type="Gene3D" id="1.20.144.10">
    <property type="entry name" value="Phosphatidic acid phosphatase type 2/haloperoxidase"/>
    <property type="match status" value="1"/>
</dbReference>
<feature type="domain" description="Phosphatidic acid phosphatase type 2/haloperoxidase" evidence="2">
    <location>
        <begin position="97"/>
        <end position="224"/>
    </location>
</feature>
<reference evidence="3 4" key="2">
    <citation type="submission" date="2024-06" db="EMBL/GenBank/DDBJ databases">
        <title>Thioclava kandeliae sp. nov. from a rhizosphere soil sample of Kandelia candel in a mangrove.</title>
        <authorList>
            <person name="Mu T."/>
        </authorList>
    </citation>
    <scope>NUCLEOTIDE SEQUENCE [LARGE SCALE GENOMIC DNA]</scope>
    <source>
        <strain evidence="3 4">CPCC 100088</strain>
    </source>
</reference>
<protein>
    <submittedName>
        <fullName evidence="3">Phosphatase PAP2 family protein</fullName>
    </submittedName>
</protein>
<feature type="transmembrane region" description="Helical" evidence="1">
    <location>
        <begin position="94"/>
        <end position="113"/>
    </location>
</feature>
<evidence type="ECO:0000313" key="4">
    <source>
        <dbReference type="Proteomes" id="UP001438953"/>
    </source>
</evidence>
<keyword evidence="1" id="KW-0472">Membrane</keyword>
<evidence type="ECO:0000313" key="3">
    <source>
        <dbReference type="EMBL" id="MER5173337.1"/>
    </source>
</evidence>
<accession>A0ABV1SKB5</accession>
<proteinExistence type="predicted"/>
<feature type="transmembrane region" description="Helical" evidence="1">
    <location>
        <begin position="61"/>
        <end position="82"/>
    </location>
</feature>
<reference evidence="3 4" key="1">
    <citation type="submission" date="2024-01" db="EMBL/GenBank/DDBJ databases">
        <authorList>
            <person name="Deng Y."/>
            <person name="Su J."/>
        </authorList>
    </citation>
    <scope>NUCLEOTIDE SEQUENCE [LARGE SCALE GENOMIC DNA]</scope>
    <source>
        <strain evidence="3 4">CPCC 100088</strain>
    </source>
</reference>
<dbReference type="InterPro" id="IPR036938">
    <property type="entry name" value="PAP2/HPO_sf"/>
</dbReference>
<keyword evidence="1" id="KW-0812">Transmembrane</keyword>
<feature type="transmembrane region" description="Helical" evidence="1">
    <location>
        <begin position="180"/>
        <end position="198"/>
    </location>
</feature>
<dbReference type="SUPFAM" id="SSF48317">
    <property type="entry name" value="Acid phosphatase/Vanadium-dependent haloperoxidase"/>
    <property type="match status" value="1"/>
</dbReference>
<dbReference type="Pfam" id="PF01569">
    <property type="entry name" value="PAP2"/>
    <property type="match status" value="1"/>
</dbReference>
<dbReference type="Proteomes" id="UP001438953">
    <property type="component" value="Unassembled WGS sequence"/>
</dbReference>
<keyword evidence="4" id="KW-1185">Reference proteome</keyword>
<evidence type="ECO:0000256" key="1">
    <source>
        <dbReference type="SAM" id="Phobius"/>
    </source>
</evidence>
<sequence length="246" mass="27031">MRIETYRGAGFWLLGAWAVAVCLFEAAPRFDLWVSGLFYTAGEGFTAGWLDPVLEFLRQRIWNLSVILALVSLVMVPVCAVLRKPVLRLGLRDWAWITLGYFLGSVILVNGLFKTYSGRARPASTVDFGGEHLFTPAWHFADQCSRNCSFVSGEGSAVVILSLAVWFVAKRWCGSRGQGWATGIAWALSVFVLAQRVVTGRHFLSDVTFAALISLTIAWALWGMLKLGTDYREGKAAADKTDSPAG</sequence>
<name>A0ABV1SKB5_9RHOB</name>
<organism evidence="3 4">
    <name type="scientific">Thioclava kandeliae</name>
    <dbReference type="NCBI Taxonomy" id="3070818"/>
    <lineage>
        <taxon>Bacteria</taxon>
        <taxon>Pseudomonadati</taxon>
        <taxon>Pseudomonadota</taxon>
        <taxon>Alphaproteobacteria</taxon>
        <taxon>Rhodobacterales</taxon>
        <taxon>Paracoccaceae</taxon>
        <taxon>Thioclava</taxon>
    </lineage>
</organism>
<dbReference type="InterPro" id="IPR000326">
    <property type="entry name" value="PAP2/HPO"/>
</dbReference>
<feature type="transmembrane region" description="Helical" evidence="1">
    <location>
        <begin position="150"/>
        <end position="168"/>
    </location>
</feature>
<dbReference type="EMBL" id="JAYWLC010000017">
    <property type="protein sequence ID" value="MER5173337.1"/>
    <property type="molecule type" value="Genomic_DNA"/>
</dbReference>
<keyword evidence="1" id="KW-1133">Transmembrane helix</keyword>
<evidence type="ECO:0000259" key="2">
    <source>
        <dbReference type="Pfam" id="PF01569"/>
    </source>
</evidence>